<keyword evidence="4" id="KW-1185">Reference proteome</keyword>
<keyword evidence="2" id="KW-0472">Membrane</keyword>
<keyword evidence="2" id="KW-0812">Transmembrane</keyword>
<feature type="compositionally biased region" description="Low complexity" evidence="1">
    <location>
        <begin position="152"/>
        <end position="164"/>
    </location>
</feature>
<organism evidence="3 4">
    <name type="scientific">Coemansia guatemalensis</name>
    <dbReference type="NCBI Taxonomy" id="2761395"/>
    <lineage>
        <taxon>Eukaryota</taxon>
        <taxon>Fungi</taxon>
        <taxon>Fungi incertae sedis</taxon>
        <taxon>Zoopagomycota</taxon>
        <taxon>Kickxellomycotina</taxon>
        <taxon>Kickxellomycetes</taxon>
        <taxon>Kickxellales</taxon>
        <taxon>Kickxellaceae</taxon>
        <taxon>Coemansia</taxon>
    </lineage>
</organism>
<evidence type="ECO:0000256" key="2">
    <source>
        <dbReference type="SAM" id="Phobius"/>
    </source>
</evidence>
<protein>
    <submittedName>
        <fullName evidence="3">Uncharacterized protein</fullName>
    </submittedName>
</protein>
<dbReference type="OrthoDB" id="5594566at2759"/>
<feature type="compositionally biased region" description="Basic residues" evidence="1">
    <location>
        <begin position="215"/>
        <end position="235"/>
    </location>
</feature>
<reference evidence="3" key="1">
    <citation type="submission" date="2022-07" db="EMBL/GenBank/DDBJ databases">
        <title>Phylogenomic reconstructions and comparative analyses of Kickxellomycotina fungi.</title>
        <authorList>
            <person name="Reynolds N.K."/>
            <person name="Stajich J.E."/>
            <person name="Barry K."/>
            <person name="Grigoriev I.V."/>
            <person name="Crous P."/>
            <person name="Smith M.E."/>
        </authorList>
    </citation>
    <scope>NUCLEOTIDE SEQUENCE</scope>
    <source>
        <strain evidence="3">NRRL 1565</strain>
    </source>
</reference>
<feature type="non-terminal residue" evidence="3">
    <location>
        <position position="1"/>
    </location>
</feature>
<feature type="transmembrane region" description="Helical" evidence="2">
    <location>
        <begin position="89"/>
        <end position="111"/>
    </location>
</feature>
<proteinExistence type="predicted"/>
<dbReference type="AlphaFoldDB" id="A0A9W8LSB9"/>
<name>A0A9W8LSB9_9FUNG</name>
<gene>
    <name evidence="3" type="ORF">H4R20_005235</name>
</gene>
<feature type="region of interest" description="Disordered" evidence="1">
    <location>
        <begin position="193"/>
        <end position="245"/>
    </location>
</feature>
<dbReference type="Proteomes" id="UP001140094">
    <property type="component" value="Unassembled WGS sequence"/>
</dbReference>
<sequence>PPMGLFPTGSPPQTGNDGKSEAATQVVFSAELTSPVKLRALRRVQRRRIVWVASELVLLAVLLALLIFYSLRLSKKKGNKYAKWSSSWVMILLSVLSVIVAQALFATFYYYRMRLAWIKDPETTDDAVLNPQAHDAGGVGWRVLCFRRQNQSRRQQQQLQQEHQPPQPPWLRIHGRNSRAWREMRARQQREYGFSRPAAVGVSTRALHPPQSSPRRSRSRTRHPPPPPRTRRRQNNPHDILSSSS</sequence>
<accession>A0A9W8LSB9</accession>
<evidence type="ECO:0000313" key="4">
    <source>
        <dbReference type="Proteomes" id="UP001140094"/>
    </source>
</evidence>
<dbReference type="EMBL" id="JANBUO010001668">
    <property type="protein sequence ID" value="KAJ2797293.1"/>
    <property type="molecule type" value="Genomic_DNA"/>
</dbReference>
<feature type="transmembrane region" description="Helical" evidence="2">
    <location>
        <begin position="49"/>
        <end position="69"/>
    </location>
</feature>
<evidence type="ECO:0000256" key="1">
    <source>
        <dbReference type="SAM" id="MobiDB-lite"/>
    </source>
</evidence>
<evidence type="ECO:0000313" key="3">
    <source>
        <dbReference type="EMBL" id="KAJ2797293.1"/>
    </source>
</evidence>
<keyword evidence="2" id="KW-1133">Transmembrane helix</keyword>
<comment type="caution">
    <text evidence="3">The sequence shown here is derived from an EMBL/GenBank/DDBJ whole genome shotgun (WGS) entry which is preliminary data.</text>
</comment>
<feature type="region of interest" description="Disordered" evidence="1">
    <location>
        <begin position="152"/>
        <end position="173"/>
    </location>
</feature>